<proteinExistence type="predicted"/>
<feature type="non-terminal residue" evidence="1">
    <location>
        <position position="1"/>
    </location>
</feature>
<gene>
    <name evidence="1" type="ORF">FMOSSE_LOCUS14457</name>
</gene>
<keyword evidence="2" id="KW-1185">Reference proteome</keyword>
<dbReference type="AlphaFoldDB" id="A0A9N9HZN6"/>
<dbReference type="EMBL" id="CAJVPP010011154">
    <property type="protein sequence ID" value="CAG8713201.1"/>
    <property type="molecule type" value="Genomic_DNA"/>
</dbReference>
<reference evidence="1" key="1">
    <citation type="submission" date="2021-06" db="EMBL/GenBank/DDBJ databases">
        <authorList>
            <person name="Kallberg Y."/>
            <person name="Tangrot J."/>
            <person name="Rosling A."/>
        </authorList>
    </citation>
    <scope>NUCLEOTIDE SEQUENCE</scope>
    <source>
        <strain evidence="1">87-6 pot B 2015</strain>
    </source>
</reference>
<accession>A0A9N9HZN6</accession>
<comment type="caution">
    <text evidence="1">The sequence shown here is derived from an EMBL/GenBank/DDBJ whole genome shotgun (WGS) entry which is preliminary data.</text>
</comment>
<protein>
    <submittedName>
        <fullName evidence="1">14106_t:CDS:1</fullName>
    </submittedName>
</protein>
<name>A0A9N9HZN6_FUNMO</name>
<dbReference type="Proteomes" id="UP000789375">
    <property type="component" value="Unassembled WGS sequence"/>
</dbReference>
<evidence type="ECO:0000313" key="2">
    <source>
        <dbReference type="Proteomes" id="UP000789375"/>
    </source>
</evidence>
<evidence type="ECO:0000313" key="1">
    <source>
        <dbReference type="EMBL" id="CAG8713201.1"/>
    </source>
</evidence>
<sequence length="79" mass="9021">SFSIEKSMEFFLSVRLVAGSQKGNDLASKYFLRPSNTLHSGGYLCRLLKKKLTLNFIGRLERPKPGRSTKLDTLTEWIE</sequence>
<organism evidence="1 2">
    <name type="scientific">Funneliformis mosseae</name>
    <name type="common">Endomycorrhizal fungus</name>
    <name type="synonym">Glomus mosseae</name>
    <dbReference type="NCBI Taxonomy" id="27381"/>
    <lineage>
        <taxon>Eukaryota</taxon>
        <taxon>Fungi</taxon>
        <taxon>Fungi incertae sedis</taxon>
        <taxon>Mucoromycota</taxon>
        <taxon>Glomeromycotina</taxon>
        <taxon>Glomeromycetes</taxon>
        <taxon>Glomerales</taxon>
        <taxon>Glomeraceae</taxon>
        <taxon>Funneliformis</taxon>
    </lineage>
</organism>